<gene>
    <name evidence="4" type="ORF">HNQ61_002520</name>
</gene>
<dbReference type="EMBL" id="JACHIA010000006">
    <property type="protein sequence ID" value="MBB6070898.1"/>
    <property type="molecule type" value="Genomic_DNA"/>
</dbReference>
<proteinExistence type="predicted"/>
<protein>
    <submittedName>
        <fullName evidence="4">Opacity protein-like surface antigen</fullName>
    </submittedName>
</protein>
<evidence type="ECO:0000313" key="4">
    <source>
        <dbReference type="EMBL" id="MBB6070898.1"/>
    </source>
</evidence>
<dbReference type="AlphaFoldDB" id="A0A841GYV1"/>
<evidence type="ECO:0000259" key="3">
    <source>
        <dbReference type="Pfam" id="PF13505"/>
    </source>
</evidence>
<feature type="domain" description="Outer membrane protein beta-barrel" evidence="3">
    <location>
        <begin position="9"/>
        <end position="166"/>
    </location>
</feature>
<sequence>MKKTFAIIAAAAALAGAQQASAQSVIPLSFEARLDAGVPTGDAGEFYNTGVGFGLRASLDLAPNFAVYGGYSRFTFDADDEGLTDAEAELEGFEVGGRVGLGTGGAVAAPYVLLGALFQDEQTGLEAGLGADYPVSWNLSVTPEVRYRTIDEFNYLTLGIGARVHF</sequence>
<evidence type="ECO:0000313" key="5">
    <source>
        <dbReference type="Proteomes" id="UP000582837"/>
    </source>
</evidence>
<dbReference type="InterPro" id="IPR011250">
    <property type="entry name" value="OMP/PagP_B-barrel"/>
</dbReference>
<name>A0A841GYV1_9BACT</name>
<reference evidence="4 5" key="1">
    <citation type="submission" date="2020-08" db="EMBL/GenBank/DDBJ databases">
        <title>Genomic Encyclopedia of Type Strains, Phase IV (KMG-IV): sequencing the most valuable type-strain genomes for metagenomic binning, comparative biology and taxonomic classification.</title>
        <authorList>
            <person name="Goeker M."/>
        </authorList>
    </citation>
    <scope>NUCLEOTIDE SEQUENCE [LARGE SCALE GENOMIC DNA]</scope>
    <source>
        <strain evidence="4 5">DSM 29007</strain>
    </source>
</reference>
<feature type="signal peptide" evidence="2">
    <location>
        <begin position="1"/>
        <end position="22"/>
    </location>
</feature>
<evidence type="ECO:0000256" key="1">
    <source>
        <dbReference type="ARBA" id="ARBA00022729"/>
    </source>
</evidence>
<comment type="caution">
    <text evidence="4">The sequence shown here is derived from an EMBL/GenBank/DDBJ whole genome shotgun (WGS) entry which is preliminary data.</text>
</comment>
<dbReference type="RefSeq" id="WP_170033291.1">
    <property type="nucleotide sequence ID" value="NZ_JABDTL010000001.1"/>
</dbReference>
<dbReference type="Pfam" id="PF13505">
    <property type="entry name" value="OMP_b-brl"/>
    <property type="match status" value="1"/>
</dbReference>
<dbReference type="Gene3D" id="2.40.160.20">
    <property type="match status" value="1"/>
</dbReference>
<dbReference type="SUPFAM" id="SSF56925">
    <property type="entry name" value="OMPA-like"/>
    <property type="match status" value="1"/>
</dbReference>
<accession>A0A841GYV1</accession>
<feature type="chain" id="PRO_5032331925" evidence="2">
    <location>
        <begin position="23"/>
        <end position="166"/>
    </location>
</feature>
<dbReference type="Proteomes" id="UP000582837">
    <property type="component" value="Unassembled WGS sequence"/>
</dbReference>
<evidence type="ECO:0000256" key="2">
    <source>
        <dbReference type="SAM" id="SignalP"/>
    </source>
</evidence>
<dbReference type="InterPro" id="IPR027385">
    <property type="entry name" value="Beta-barrel_OMP"/>
</dbReference>
<keyword evidence="5" id="KW-1185">Reference proteome</keyword>
<organism evidence="4 5">
    <name type="scientific">Longimicrobium terrae</name>
    <dbReference type="NCBI Taxonomy" id="1639882"/>
    <lineage>
        <taxon>Bacteria</taxon>
        <taxon>Pseudomonadati</taxon>
        <taxon>Gemmatimonadota</taxon>
        <taxon>Longimicrobiia</taxon>
        <taxon>Longimicrobiales</taxon>
        <taxon>Longimicrobiaceae</taxon>
        <taxon>Longimicrobium</taxon>
    </lineage>
</organism>
<keyword evidence="1 2" id="KW-0732">Signal</keyword>